<dbReference type="Gene3D" id="3.20.20.80">
    <property type="entry name" value="Glycosidases"/>
    <property type="match status" value="1"/>
</dbReference>
<dbReference type="InterPro" id="IPR017853">
    <property type="entry name" value="GH"/>
</dbReference>
<evidence type="ECO:0000256" key="13">
    <source>
        <dbReference type="ARBA" id="ARBA00023326"/>
    </source>
</evidence>
<keyword evidence="19" id="KW-1185">Reference proteome</keyword>
<dbReference type="Pfam" id="PF13364">
    <property type="entry name" value="BetaGal_ABD2"/>
    <property type="match status" value="2"/>
</dbReference>
<dbReference type="InterPro" id="IPR031330">
    <property type="entry name" value="Gly_Hdrlase_35_cat"/>
</dbReference>
<reference evidence="18 19" key="1">
    <citation type="submission" date="2019-04" db="EMBL/GenBank/DDBJ databases">
        <title>Friends and foes A comparative genomics study of 23 Aspergillus species from section Flavi.</title>
        <authorList>
            <consortium name="DOE Joint Genome Institute"/>
            <person name="Kjaerbolling I."/>
            <person name="Vesth T."/>
            <person name="Frisvad J.C."/>
            <person name="Nybo J.L."/>
            <person name="Theobald S."/>
            <person name="Kildgaard S."/>
            <person name="Isbrandt T."/>
            <person name="Kuo A."/>
            <person name="Sato A."/>
            <person name="Lyhne E.K."/>
            <person name="Kogle M.E."/>
            <person name="Wiebenga A."/>
            <person name="Kun R.S."/>
            <person name="Lubbers R.J."/>
            <person name="Makela M.R."/>
            <person name="Barry K."/>
            <person name="Chovatia M."/>
            <person name="Clum A."/>
            <person name="Daum C."/>
            <person name="Haridas S."/>
            <person name="He G."/>
            <person name="LaButti K."/>
            <person name="Lipzen A."/>
            <person name="Mondo S."/>
            <person name="Riley R."/>
            <person name="Salamov A."/>
            <person name="Simmons B.A."/>
            <person name="Magnuson J.K."/>
            <person name="Henrissat B."/>
            <person name="Mortensen U.H."/>
            <person name="Larsen T.O."/>
            <person name="Devries R.P."/>
            <person name="Grigoriev I.V."/>
            <person name="Machida M."/>
            <person name="Baker S.E."/>
            <person name="Andersen M.R."/>
        </authorList>
    </citation>
    <scope>NUCLEOTIDE SEQUENCE [LARGE SCALE GENOMIC DNA]</scope>
    <source>
        <strain evidence="18 19">CBS 117626</strain>
    </source>
</reference>
<dbReference type="InterPro" id="IPR008979">
    <property type="entry name" value="Galactose-bd-like_sf"/>
</dbReference>
<evidence type="ECO:0000313" key="18">
    <source>
        <dbReference type="EMBL" id="KAE8167710.1"/>
    </source>
</evidence>
<dbReference type="SUPFAM" id="SSF117100">
    <property type="entry name" value="Beta-galactosidase LacA, domain 3"/>
    <property type="match status" value="1"/>
</dbReference>
<dbReference type="SUPFAM" id="SSF49785">
    <property type="entry name" value="Galactose-binding domain-like"/>
    <property type="match status" value="2"/>
</dbReference>
<evidence type="ECO:0000256" key="9">
    <source>
        <dbReference type="ARBA" id="ARBA00023157"/>
    </source>
</evidence>
<evidence type="ECO:0000256" key="12">
    <source>
        <dbReference type="ARBA" id="ARBA00023295"/>
    </source>
</evidence>
<evidence type="ECO:0000256" key="15">
    <source>
        <dbReference type="RuleBase" id="RU003679"/>
    </source>
</evidence>
<dbReference type="GO" id="GO:0005990">
    <property type="term" value="P:lactose catabolic process"/>
    <property type="evidence" value="ECO:0007669"/>
    <property type="project" value="UniProtKB-ARBA"/>
</dbReference>
<evidence type="ECO:0000256" key="4">
    <source>
        <dbReference type="ARBA" id="ARBA00009809"/>
    </source>
</evidence>
<evidence type="ECO:0000256" key="6">
    <source>
        <dbReference type="ARBA" id="ARBA00022525"/>
    </source>
</evidence>
<dbReference type="EC" id="3.2.1.23" evidence="5"/>
<dbReference type="Gene3D" id="2.60.120.260">
    <property type="entry name" value="Galactose-binding domain-like"/>
    <property type="match status" value="2"/>
</dbReference>
<dbReference type="Gene3D" id="2.60.390.10">
    <property type="entry name" value="Beta-galactosidase, domain 3"/>
    <property type="match status" value="1"/>
</dbReference>
<dbReference type="FunFam" id="2.60.120.260:FF:000065">
    <property type="entry name" value="Beta-galactosidase A"/>
    <property type="match status" value="1"/>
</dbReference>
<evidence type="ECO:0000259" key="17">
    <source>
        <dbReference type="SMART" id="SM01029"/>
    </source>
</evidence>
<dbReference type="InterPro" id="IPR025300">
    <property type="entry name" value="BetaGal_jelly_roll_dom"/>
</dbReference>
<comment type="subcellular location">
    <subcellularLocation>
        <location evidence="3">Secreted</location>
    </subcellularLocation>
</comment>
<dbReference type="OrthoDB" id="1657402at2759"/>
<evidence type="ECO:0000256" key="5">
    <source>
        <dbReference type="ARBA" id="ARBA00012756"/>
    </source>
</evidence>
<feature type="domain" description="Beta-galactosidase" evidence="17">
    <location>
        <begin position="395"/>
        <end position="575"/>
    </location>
</feature>
<name>A0A5N6VAM5_ASPTM</name>
<keyword evidence="9" id="KW-1015">Disulfide bond</keyword>
<dbReference type="AlphaFoldDB" id="A0A5N6VAM5"/>
<dbReference type="InterPro" id="IPR037110">
    <property type="entry name" value="Betagal_dom2_sf"/>
</dbReference>
<dbReference type="GO" id="GO:0005576">
    <property type="term" value="C:extracellular region"/>
    <property type="evidence" value="ECO:0007669"/>
    <property type="project" value="UniProtKB-SubCell"/>
</dbReference>
<comment type="function">
    <text evidence="2">Cleaves beta-linked terminal galactosyl residues from gangliosides, glycoproteins, and glycosaminoglycans.</text>
</comment>
<dbReference type="InterPro" id="IPR036833">
    <property type="entry name" value="BetaGal_dom3_sf"/>
</dbReference>
<evidence type="ECO:0000256" key="16">
    <source>
        <dbReference type="SAM" id="SignalP"/>
    </source>
</evidence>
<dbReference type="GO" id="GO:0030246">
    <property type="term" value="F:carbohydrate binding"/>
    <property type="evidence" value="ECO:0007669"/>
    <property type="project" value="UniProtKB-ARBA"/>
</dbReference>
<accession>A0A5N6VAM5</accession>
<dbReference type="InterPro" id="IPR025972">
    <property type="entry name" value="BetaGal_dom3"/>
</dbReference>
<evidence type="ECO:0000256" key="1">
    <source>
        <dbReference type="ARBA" id="ARBA00001412"/>
    </source>
</evidence>
<dbReference type="Gene3D" id="2.102.20.10">
    <property type="entry name" value="Beta-galactosidase, domain 2"/>
    <property type="match status" value="1"/>
</dbReference>
<evidence type="ECO:0000256" key="10">
    <source>
        <dbReference type="ARBA" id="ARBA00023180"/>
    </source>
</evidence>
<evidence type="ECO:0000256" key="2">
    <source>
        <dbReference type="ARBA" id="ARBA00002691"/>
    </source>
</evidence>
<evidence type="ECO:0000256" key="8">
    <source>
        <dbReference type="ARBA" id="ARBA00022801"/>
    </source>
</evidence>
<dbReference type="InterPro" id="IPR001944">
    <property type="entry name" value="Glycoside_Hdrlase_35"/>
</dbReference>
<dbReference type="GO" id="GO:0004565">
    <property type="term" value="F:beta-galactosidase activity"/>
    <property type="evidence" value="ECO:0007669"/>
    <property type="project" value="UniProtKB-EC"/>
</dbReference>
<sequence>MKLLWTWAVACLAAQAAGAAINHKLDGFTIREHSDPAKRALLQKYVTWDEHSLFINGERLMLFSGEFHPFRLPIPTLYIDVFQKVKALGFNCVSFYVDWALLEGNPSHYRADGIFALEPFFEAAKKAGIYLLARPGPYINAEVSGGGFPGWLQRVNGTLRTSAPSYLHSTDNYIAHVSETIAKYQITNSGPIILYQTENEYSGACCGVDFPDGNYMQYVENQARNAGIVVPLINNDAHPDGHNAPGTGVGAVDIYGYDSYPFGFDCTNPATWPSSALPNNSRALHKEHSPTTPYSLVELQGGSIDPWGGSGFAACAHHLNSEFGRVFYKNEFSFGIAFLNVYMIFGGTNWGNLGHPGGYTSYDYASVIAESRNITRDKYSDLKLLGNFAKVSPSYLLTNPHNATTSTYTDIADLTVTPLLGNNNTTSSFFVIRHTDYASQSSVDYKLKVPTSAGTLTIPQLGGRLTLNGRDSKIHVVDYDVAGTNILYSTAEVFTWKKTGNGKVLVLYGGSGEHHEFAVSGKGSATVVEGPSSGVSSKQFGNAVVVGWNVSSTRRIVKVGDLKVLLLDRNSAYNYWVPEVSQSSNPGMPSQENTAMSVIVKAGYLVRTAYLQDSSLHLTADFNATTPVEVIGAPSQAKSLVINGKAAHIKVDKNGIWSTTVAYSAPKLGLPSLKDLTWKSIDTLPELKSSYDDSAWTAASHPYTNNSANPIKTPTSLYSSDYGYHTGTLIYRGHFVASGKEDSFNIHAQGGTAFGSSIWINETYLGSWSCISVDADHNMTYTLPTLSAGKPYVLTVVIDNMGLDGNWVVGQEQTKTPRGILNYALSGHSASAITWKLTGNLGGEDYRDLIRGPLNEGGLYAERQGFHQPQPPSQNWETSSPFTGLSKPGIQFYSTSFDLDLPQGWDIPLYFNMGNTTSPPAAYRVQLFVNGYQYGKYVNNIGPQTSYPVPEGILNYRGTNWLALSLWAQEDDGAKLESLELANATPVLSALGEVQSVEQPKYQTRRGAY</sequence>
<keyword evidence="7 16" id="KW-0732">Signal</keyword>
<dbReference type="PRINTS" id="PR00742">
    <property type="entry name" value="GLHYDRLASE35"/>
</dbReference>
<dbReference type="InterPro" id="IPR018954">
    <property type="entry name" value="Betagal_dom2"/>
</dbReference>
<dbReference type="SMART" id="SM01029">
    <property type="entry name" value="BetaGal_dom2"/>
    <property type="match status" value="1"/>
</dbReference>
<comment type="catalytic activity">
    <reaction evidence="1">
        <text>Hydrolysis of terminal non-reducing beta-D-galactose residues in beta-D-galactosides.</text>
        <dbReference type="EC" id="3.2.1.23"/>
    </reaction>
</comment>
<proteinExistence type="inferred from homology"/>
<dbReference type="FunFam" id="2.60.120.260:FF:000088">
    <property type="entry name" value="Beta-galactosidase A"/>
    <property type="match status" value="1"/>
</dbReference>
<dbReference type="EMBL" id="ML738588">
    <property type="protein sequence ID" value="KAE8167710.1"/>
    <property type="molecule type" value="Genomic_DNA"/>
</dbReference>
<keyword evidence="11" id="KW-0119">Carbohydrate metabolism</keyword>
<dbReference type="FunFam" id="2.102.20.10:FF:000001">
    <property type="entry name" value="Beta-galactosidase A"/>
    <property type="match status" value="1"/>
</dbReference>
<organism evidence="18 19">
    <name type="scientific">Aspergillus tamarii</name>
    <dbReference type="NCBI Taxonomy" id="41984"/>
    <lineage>
        <taxon>Eukaryota</taxon>
        <taxon>Fungi</taxon>
        <taxon>Dikarya</taxon>
        <taxon>Ascomycota</taxon>
        <taxon>Pezizomycotina</taxon>
        <taxon>Eurotiomycetes</taxon>
        <taxon>Eurotiomycetidae</taxon>
        <taxon>Eurotiales</taxon>
        <taxon>Aspergillaceae</taxon>
        <taxon>Aspergillus</taxon>
        <taxon>Aspergillus subgen. Circumdati</taxon>
    </lineage>
</organism>
<dbReference type="SUPFAM" id="SSF51011">
    <property type="entry name" value="Glycosyl hydrolase domain"/>
    <property type="match status" value="1"/>
</dbReference>
<keyword evidence="10" id="KW-0325">Glycoprotein</keyword>
<protein>
    <recommendedName>
        <fullName evidence="5">beta-galactosidase</fullName>
        <ecNumber evidence="5">3.2.1.23</ecNumber>
    </recommendedName>
    <alternativeName>
        <fullName evidence="14">Lactase A</fullName>
    </alternativeName>
</protein>
<keyword evidence="12" id="KW-0326">Glycosidase</keyword>
<dbReference type="GO" id="GO:0000272">
    <property type="term" value="P:polysaccharide catabolic process"/>
    <property type="evidence" value="ECO:0007669"/>
    <property type="project" value="UniProtKB-KW"/>
</dbReference>
<dbReference type="Proteomes" id="UP000326950">
    <property type="component" value="Unassembled WGS sequence"/>
</dbReference>
<dbReference type="PANTHER" id="PTHR23421">
    <property type="entry name" value="BETA-GALACTOSIDASE RELATED"/>
    <property type="match status" value="1"/>
</dbReference>
<dbReference type="FunFam" id="3.20.20.80:FF:000040">
    <property type="entry name" value="Beta-galactosidase A"/>
    <property type="match status" value="1"/>
</dbReference>
<dbReference type="SUPFAM" id="SSF51445">
    <property type="entry name" value="(Trans)glycosidases"/>
    <property type="match status" value="1"/>
</dbReference>
<comment type="similarity">
    <text evidence="4 15">Belongs to the glycosyl hydrolase 35 family.</text>
</comment>
<evidence type="ECO:0000256" key="3">
    <source>
        <dbReference type="ARBA" id="ARBA00004613"/>
    </source>
</evidence>
<keyword evidence="8" id="KW-0378">Hydrolase</keyword>
<feature type="chain" id="PRO_5024834263" description="beta-galactosidase" evidence="16">
    <location>
        <begin position="20"/>
        <end position="1009"/>
    </location>
</feature>
<keyword evidence="6" id="KW-0964">Secreted</keyword>
<dbReference type="FunFam" id="2.60.390.10:FF:000001">
    <property type="entry name" value="Beta-galactosidase A"/>
    <property type="match status" value="1"/>
</dbReference>
<evidence type="ECO:0000256" key="7">
    <source>
        <dbReference type="ARBA" id="ARBA00022729"/>
    </source>
</evidence>
<dbReference type="Pfam" id="PF13363">
    <property type="entry name" value="BetaGal_dom3"/>
    <property type="match status" value="1"/>
</dbReference>
<feature type="signal peptide" evidence="16">
    <location>
        <begin position="1"/>
        <end position="19"/>
    </location>
</feature>
<evidence type="ECO:0000256" key="14">
    <source>
        <dbReference type="ARBA" id="ARBA00078160"/>
    </source>
</evidence>
<evidence type="ECO:0000256" key="11">
    <source>
        <dbReference type="ARBA" id="ARBA00023277"/>
    </source>
</evidence>
<dbReference type="Pfam" id="PF10435">
    <property type="entry name" value="BetaGal_dom2"/>
    <property type="match status" value="1"/>
</dbReference>
<dbReference type="Pfam" id="PF01301">
    <property type="entry name" value="Glyco_hydro_35"/>
    <property type="match status" value="1"/>
</dbReference>
<gene>
    <name evidence="18" type="ORF">BDV40DRAFT_295336</name>
</gene>
<keyword evidence="13" id="KW-0624">Polysaccharide degradation</keyword>
<evidence type="ECO:0000313" key="19">
    <source>
        <dbReference type="Proteomes" id="UP000326950"/>
    </source>
</evidence>